<proteinExistence type="predicted"/>
<sequence length="134" mass="15580">SMEALMKQNIIKVIDYVQMDSEQGIGLNPINFSSGYYMLELYLPQGDTLKFRRYGAMGVSSKLFVYQIPEALGGSKEVFFIEQEPNSLYPNKSFAGFYAIRPKSYKQLPEYRPLLEKEKQQQLKSRRLFLSNEK</sequence>
<protein>
    <submittedName>
        <fullName evidence="1">Uncharacterized protein</fullName>
    </submittedName>
</protein>
<keyword evidence="2" id="KW-1185">Reference proteome</keyword>
<evidence type="ECO:0000313" key="1">
    <source>
        <dbReference type="EMBL" id="SEA03230.1"/>
    </source>
</evidence>
<feature type="non-terminal residue" evidence="1">
    <location>
        <position position="1"/>
    </location>
</feature>
<dbReference type="EMBL" id="FNQK01000005">
    <property type="protein sequence ID" value="SEA03230.1"/>
    <property type="molecule type" value="Genomic_DNA"/>
</dbReference>
<gene>
    <name evidence="1" type="ORF">SAMN04487990_105187</name>
</gene>
<accession>A0A1H3XVI6</accession>
<evidence type="ECO:0000313" key="2">
    <source>
        <dbReference type="Proteomes" id="UP000198846"/>
    </source>
</evidence>
<dbReference type="RefSeq" id="WP_218138664.1">
    <property type="nucleotide sequence ID" value="NZ_FNQK01000005.1"/>
</dbReference>
<name>A0A1H3XVI6_BIZPA</name>
<reference evidence="1 2" key="1">
    <citation type="submission" date="2016-10" db="EMBL/GenBank/DDBJ databases">
        <authorList>
            <person name="de Groot N.N."/>
        </authorList>
    </citation>
    <scope>NUCLEOTIDE SEQUENCE [LARGE SCALE GENOMIC DNA]</scope>
    <source>
        <strain evidence="1 2">DSM 23842</strain>
    </source>
</reference>
<dbReference type="Proteomes" id="UP000198846">
    <property type="component" value="Unassembled WGS sequence"/>
</dbReference>
<organism evidence="1 2">
    <name type="scientific">Bizionia paragorgiae</name>
    <dbReference type="NCBI Taxonomy" id="283786"/>
    <lineage>
        <taxon>Bacteria</taxon>
        <taxon>Pseudomonadati</taxon>
        <taxon>Bacteroidota</taxon>
        <taxon>Flavobacteriia</taxon>
        <taxon>Flavobacteriales</taxon>
        <taxon>Flavobacteriaceae</taxon>
        <taxon>Bizionia</taxon>
    </lineage>
</organism>
<dbReference type="AlphaFoldDB" id="A0A1H3XVI6"/>